<reference evidence="2" key="1">
    <citation type="submission" date="2021-03" db="EMBL/GenBank/DDBJ databases">
        <authorList>
            <person name="Li Z."/>
            <person name="Yang C."/>
        </authorList>
    </citation>
    <scope>NUCLEOTIDE SEQUENCE</scope>
    <source>
        <strain evidence="2">Dzin_1.0</strain>
        <tissue evidence="2">Leaf</tissue>
    </source>
</reference>
<gene>
    <name evidence="2" type="ORF">J5N97_015206</name>
</gene>
<protein>
    <submittedName>
        <fullName evidence="2">Uncharacterized protein</fullName>
    </submittedName>
</protein>
<feature type="compositionally biased region" description="Low complexity" evidence="1">
    <location>
        <begin position="16"/>
        <end position="37"/>
    </location>
</feature>
<dbReference type="AlphaFoldDB" id="A0A9D5CVE5"/>
<keyword evidence="3" id="KW-1185">Reference proteome</keyword>
<organism evidence="2 3">
    <name type="scientific">Dioscorea zingiberensis</name>
    <dbReference type="NCBI Taxonomy" id="325984"/>
    <lineage>
        <taxon>Eukaryota</taxon>
        <taxon>Viridiplantae</taxon>
        <taxon>Streptophyta</taxon>
        <taxon>Embryophyta</taxon>
        <taxon>Tracheophyta</taxon>
        <taxon>Spermatophyta</taxon>
        <taxon>Magnoliopsida</taxon>
        <taxon>Liliopsida</taxon>
        <taxon>Dioscoreales</taxon>
        <taxon>Dioscoreaceae</taxon>
        <taxon>Dioscorea</taxon>
    </lineage>
</organism>
<evidence type="ECO:0000313" key="3">
    <source>
        <dbReference type="Proteomes" id="UP001085076"/>
    </source>
</evidence>
<evidence type="ECO:0000256" key="1">
    <source>
        <dbReference type="SAM" id="MobiDB-lite"/>
    </source>
</evidence>
<evidence type="ECO:0000313" key="2">
    <source>
        <dbReference type="EMBL" id="KAJ0979732.1"/>
    </source>
</evidence>
<accession>A0A9D5CVE5</accession>
<feature type="region of interest" description="Disordered" evidence="1">
    <location>
        <begin position="1"/>
        <end position="67"/>
    </location>
</feature>
<reference evidence="2" key="2">
    <citation type="journal article" date="2022" name="Hortic Res">
        <title>The genome of Dioscorea zingiberensis sheds light on the biosynthesis, origin and evolution of the medicinally important diosgenin saponins.</title>
        <authorList>
            <person name="Li Y."/>
            <person name="Tan C."/>
            <person name="Li Z."/>
            <person name="Guo J."/>
            <person name="Li S."/>
            <person name="Chen X."/>
            <person name="Wang C."/>
            <person name="Dai X."/>
            <person name="Yang H."/>
            <person name="Song W."/>
            <person name="Hou L."/>
            <person name="Xu J."/>
            <person name="Tong Z."/>
            <person name="Xu A."/>
            <person name="Yuan X."/>
            <person name="Wang W."/>
            <person name="Yang Q."/>
            <person name="Chen L."/>
            <person name="Sun Z."/>
            <person name="Wang K."/>
            <person name="Pan B."/>
            <person name="Chen J."/>
            <person name="Bao Y."/>
            <person name="Liu F."/>
            <person name="Qi X."/>
            <person name="Gang D.R."/>
            <person name="Wen J."/>
            <person name="Li J."/>
        </authorList>
    </citation>
    <scope>NUCLEOTIDE SEQUENCE</scope>
    <source>
        <strain evidence="2">Dzin_1.0</strain>
    </source>
</reference>
<dbReference type="Proteomes" id="UP001085076">
    <property type="component" value="Miscellaneous, Linkage group lg03"/>
</dbReference>
<comment type="caution">
    <text evidence="2">The sequence shown here is derived from an EMBL/GenBank/DDBJ whole genome shotgun (WGS) entry which is preliminary data.</text>
</comment>
<name>A0A9D5CVE5_9LILI</name>
<feature type="compositionally biased region" description="Pro residues" evidence="1">
    <location>
        <begin position="38"/>
        <end position="63"/>
    </location>
</feature>
<proteinExistence type="predicted"/>
<dbReference type="EMBL" id="JAGGNH010000003">
    <property type="protein sequence ID" value="KAJ0979732.1"/>
    <property type="molecule type" value="Genomic_DNA"/>
</dbReference>
<sequence>MSSSSQLKLGSHCLRSPHTPSAAPSSTPTGSPTRTPSGAPPAAPPAPSLAPTPAPPPAPPGSPNPLFCRSRVAFGLRSSSLVTLSPLDLGFGSYSSACERWIV</sequence>